<evidence type="ECO:0000313" key="2">
    <source>
        <dbReference type="EMBL" id="EXB81191.1"/>
    </source>
</evidence>
<evidence type="ECO:0000313" key="3">
    <source>
        <dbReference type="Proteomes" id="UP000030645"/>
    </source>
</evidence>
<evidence type="ECO:0000259" key="1">
    <source>
        <dbReference type="PROSITE" id="PS50191"/>
    </source>
</evidence>
<gene>
    <name evidence="2" type="ORF">L484_013131</name>
</gene>
<organism evidence="2 3">
    <name type="scientific">Morus notabilis</name>
    <dbReference type="NCBI Taxonomy" id="981085"/>
    <lineage>
        <taxon>Eukaryota</taxon>
        <taxon>Viridiplantae</taxon>
        <taxon>Streptophyta</taxon>
        <taxon>Embryophyta</taxon>
        <taxon>Tracheophyta</taxon>
        <taxon>Spermatophyta</taxon>
        <taxon>Magnoliopsida</taxon>
        <taxon>eudicotyledons</taxon>
        <taxon>Gunneridae</taxon>
        <taxon>Pentapetalae</taxon>
        <taxon>rosids</taxon>
        <taxon>fabids</taxon>
        <taxon>Rosales</taxon>
        <taxon>Moraceae</taxon>
        <taxon>Moreae</taxon>
        <taxon>Morus</taxon>
    </lineage>
</organism>
<name>W9RJV3_9ROSA</name>
<dbReference type="Proteomes" id="UP000030645">
    <property type="component" value="Unassembled WGS sequence"/>
</dbReference>
<dbReference type="AlphaFoldDB" id="W9RJV3"/>
<accession>W9RJV3</accession>
<dbReference type="PANTHER" id="PTHR46277">
    <property type="entry name" value="OS03G0850700 PROTEIN"/>
    <property type="match status" value="1"/>
</dbReference>
<proteinExistence type="predicted"/>
<dbReference type="EMBL" id="KE344834">
    <property type="protein sequence ID" value="EXB81191.1"/>
    <property type="molecule type" value="Genomic_DNA"/>
</dbReference>
<dbReference type="PROSITE" id="PS50191">
    <property type="entry name" value="CRAL_TRIO"/>
    <property type="match status" value="1"/>
</dbReference>
<protein>
    <recommendedName>
        <fullName evidence="1">CRAL-TRIO domain-containing protein</fullName>
    </recommendedName>
</protein>
<dbReference type="eggNOG" id="KOG1470">
    <property type="taxonomic scope" value="Eukaryota"/>
</dbReference>
<dbReference type="Pfam" id="PF00650">
    <property type="entry name" value="CRAL_TRIO"/>
    <property type="match status" value="1"/>
</dbReference>
<keyword evidence="3" id="KW-1185">Reference proteome</keyword>
<sequence>MFDGTLSMMVCKCSRIPRSEEKFTSIADLQGWGYSNSDIRGYLAALSILQDCYPERLGKLFIVHSPYIFMTAWKMIYPFIDSNTKKKWKQFELLIHVNLTFLVSKTHVEIFIDGLYANGVVLLPDGVFLSVGSCIAQGLKNNFAENKSRLP</sequence>
<dbReference type="SUPFAM" id="SSF52087">
    <property type="entry name" value="CRAL/TRIO domain"/>
    <property type="match status" value="1"/>
</dbReference>
<dbReference type="Gene3D" id="3.40.525.10">
    <property type="entry name" value="CRAL-TRIO lipid binding domain"/>
    <property type="match status" value="1"/>
</dbReference>
<dbReference type="STRING" id="981085.W9RJV3"/>
<reference evidence="3" key="1">
    <citation type="submission" date="2013-01" db="EMBL/GenBank/DDBJ databases">
        <title>Draft Genome Sequence of a Mulberry Tree, Morus notabilis C.K. Schneid.</title>
        <authorList>
            <person name="He N."/>
            <person name="Zhao S."/>
        </authorList>
    </citation>
    <scope>NUCLEOTIDE SEQUENCE</scope>
</reference>
<dbReference type="InterPro" id="IPR001251">
    <property type="entry name" value="CRAL-TRIO_dom"/>
</dbReference>
<dbReference type="PANTHER" id="PTHR46277:SF3">
    <property type="entry name" value="BINDING PROTEIN, PUTATIVE-RELATED"/>
    <property type="match status" value="1"/>
</dbReference>
<dbReference type="CDD" id="cd00170">
    <property type="entry name" value="SEC14"/>
    <property type="match status" value="1"/>
</dbReference>
<feature type="domain" description="CRAL-TRIO" evidence="1">
    <location>
        <begin position="1"/>
        <end position="120"/>
    </location>
</feature>
<dbReference type="InterPro" id="IPR036865">
    <property type="entry name" value="CRAL-TRIO_dom_sf"/>
</dbReference>